<proteinExistence type="predicted"/>
<evidence type="ECO:0000256" key="5">
    <source>
        <dbReference type="ARBA" id="ARBA00022827"/>
    </source>
</evidence>
<feature type="binding site" evidence="9">
    <location>
        <begin position="196"/>
        <end position="198"/>
    </location>
    <ligand>
        <name>FAD</name>
        <dbReference type="ChEBI" id="CHEBI:57692"/>
    </ligand>
</feature>
<sequence length="320" mass="36448">MNDDFALRTLAADALKTIARDEQIKSHISNSEELYPLLYRAARRYITGETKEDAVFQAVRLNMRGYATSLEYIGENVSDERECTESAKEFLRLIGMYGTAGRSSTISLDLSHIGMTVDEELAYRHLEELIREAAIYGMTIMISAEESFKASRIIGIYKRAASSYPNVGITLQAHLHRAESDMEEIKHFPGRIRIVKGAFRESEADGVPRSEHLKAKYLRLAETAIATGRPVSIATHDETIHREARERGLIALPNVEVEMLYGIRPDLLKGLKDDGYRTRIYLPYGKEWHLYFFHRLSEYPPNLYRAIADMAMPSGSEEMY</sequence>
<dbReference type="PANTHER" id="PTHR13914">
    <property type="entry name" value="PROLINE OXIDASE"/>
    <property type="match status" value="1"/>
</dbReference>
<evidence type="ECO:0000256" key="8">
    <source>
        <dbReference type="ARBA" id="ARBA00048779"/>
    </source>
</evidence>
<dbReference type="GO" id="GO:0004657">
    <property type="term" value="F:proline dehydrogenase activity"/>
    <property type="evidence" value="ECO:0007669"/>
    <property type="project" value="UniProtKB-EC"/>
</dbReference>
<dbReference type="InterPro" id="IPR029041">
    <property type="entry name" value="FAD-linked_oxidoreductase-like"/>
</dbReference>
<dbReference type="EMBL" id="CP051680">
    <property type="protein sequence ID" value="QJD85514.1"/>
    <property type="molecule type" value="Genomic_DNA"/>
</dbReference>
<evidence type="ECO:0000256" key="6">
    <source>
        <dbReference type="ARBA" id="ARBA00023002"/>
    </source>
</evidence>
<feature type="binding site" evidence="9">
    <location>
        <position position="172"/>
    </location>
    <ligand>
        <name>FAD</name>
        <dbReference type="ChEBI" id="CHEBI:57692"/>
    </ligand>
</feature>
<evidence type="ECO:0000313" key="11">
    <source>
        <dbReference type="EMBL" id="QJD85514.1"/>
    </source>
</evidence>
<accession>A0A7Z2VM84</accession>
<dbReference type="PIRSF" id="PIRSF000196">
    <property type="entry name" value="Pro_dehydrog"/>
    <property type="match status" value="1"/>
</dbReference>
<evidence type="ECO:0000256" key="7">
    <source>
        <dbReference type="ARBA" id="ARBA00023062"/>
    </source>
</evidence>
<evidence type="ECO:0000256" key="2">
    <source>
        <dbReference type="ARBA" id="ARBA00012695"/>
    </source>
</evidence>
<evidence type="ECO:0000256" key="4">
    <source>
        <dbReference type="ARBA" id="ARBA00022741"/>
    </source>
</evidence>
<dbReference type="AlphaFoldDB" id="A0A7Z2VM84"/>
<comment type="cofactor">
    <cofactor evidence="9">
        <name>FAD</name>
        <dbReference type="ChEBI" id="CHEBI:57692"/>
    </cofactor>
    <text evidence="9">Binds 1 FAD per subunit.</text>
</comment>
<dbReference type="GO" id="GO:0000166">
    <property type="term" value="F:nucleotide binding"/>
    <property type="evidence" value="ECO:0007669"/>
    <property type="project" value="UniProtKB-KW"/>
</dbReference>
<dbReference type="Pfam" id="PF01619">
    <property type="entry name" value="Pro_dh"/>
    <property type="match status" value="1"/>
</dbReference>
<keyword evidence="5 9" id="KW-0274">FAD</keyword>
<keyword evidence="7" id="KW-0642">Proline metabolism</keyword>
<gene>
    <name evidence="11" type="ORF">HH215_21565</name>
</gene>
<dbReference type="InterPro" id="IPR002872">
    <property type="entry name" value="Proline_DH_dom"/>
</dbReference>
<evidence type="ECO:0000256" key="1">
    <source>
        <dbReference type="ARBA" id="ARBA00004739"/>
    </source>
</evidence>
<dbReference type="SUPFAM" id="SSF51730">
    <property type="entry name" value="FAD-linked oxidoreductase"/>
    <property type="match status" value="1"/>
</dbReference>
<dbReference type="UniPathway" id="UPA00261">
    <property type="reaction ID" value="UER00373"/>
</dbReference>
<protein>
    <recommendedName>
        <fullName evidence="2">proline dehydrogenase</fullName>
        <ecNumber evidence="2">1.5.5.2</ecNumber>
    </recommendedName>
</protein>
<feature type="domain" description="Proline dehydrogenase" evidence="10">
    <location>
        <begin position="59"/>
        <end position="289"/>
    </location>
</feature>
<keyword evidence="4 9" id="KW-0547">Nucleotide-binding</keyword>
<evidence type="ECO:0000256" key="9">
    <source>
        <dbReference type="PIRSR" id="PIRSR000196-2"/>
    </source>
</evidence>
<dbReference type="Proteomes" id="UP000502248">
    <property type="component" value="Chromosome"/>
</dbReference>
<evidence type="ECO:0000313" key="12">
    <source>
        <dbReference type="Proteomes" id="UP000502248"/>
    </source>
</evidence>
<keyword evidence="12" id="KW-1185">Reference proteome</keyword>
<comment type="catalytic activity">
    <reaction evidence="8">
        <text>L-proline + a quinone = (S)-1-pyrroline-5-carboxylate + a quinol + H(+)</text>
        <dbReference type="Rhea" id="RHEA:23784"/>
        <dbReference type="ChEBI" id="CHEBI:15378"/>
        <dbReference type="ChEBI" id="CHEBI:17388"/>
        <dbReference type="ChEBI" id="CHEBI:24646"/>
        <dbReference type="ChEBI" id="CHEBI:60039"/>
        <dbReference type="ChEBI" id="CHEBI:132124"/>
        <dbReference type="EC" id="1.5.5.2"/>
    </reaction>
</comment>
<dbReference type="InterPro" id="IPR008219">
    <property type="entry name" value="PRODH_bac_arc"/>
</dbReference>
<evidence type="ECO:0000256" key="3">
    <source>
        <dbReference type="ARBA" id="ARBA00022630"/>
    </source>
</evidence>
<evidence type="ECO:0000259" key="10">
    <source>
        <dbReference type="Pfam" id="PF01619"/>
    </source>
</evidence>
<dbReference type="EC" id="1.5.5.2" evidence="2"/>
<name>A0A7Z2VM84_9BACL</name>
<comment type="pathway">
    <text evidence="1">Amino-acid degradation; L-proline degradation into L-glutamate; L-glutamate from L-proline: step 1/2.</text>
</comment>
<dbReference type="KEGG" id="cheb:HH215_21565"/>
<dbReference type="InterPro" id="IPR015659">
    <property type="entry name" value="Proline_oxidase"/>
</dbReference>
<feature type="binding site" evidence="9">
    <location>
        <begin position="235"/>
        <end position="236"/>
    </location>
    <ligand>
        <name>FAD</name>
        <dbReference type="ChEBI" id="CHEBI:57692"/>
    </ligand>
</feature>
<dbReference type="Gene3D" id="3.20.20.220">
    <property type="match status" value="1"/>
</dbReference>
<organism evidence="11 12">
    <name type="scientific">Cohnella herbarum</name>
    <dbReference type="NCBI Taxonomy" id="2728023"/>
    <lineage>
        <taxon>Bacteria</taxon>
        <taxon>Bacillati</taxon>
        <taxon>Bacillota</taxon>
        <taxon>Bacilli</taxon>
        <taxon>Bacillales</taxon>
        <taxon>Paenibacillaceae</taxon>
        <taxon>Cohnella</taxon>
    </lineage>
</organism>
<keyword evidence="3" id="KW-0285">Flavoprotein</keyword>
<keyword evidence="6" id="KW-0560">Oxidoreductase</keyword>
<dbReference type="RefSeq" id="WP_169281775.1">
    <property type="nucleotide sequence ID" value="NZ_CP051680.1"/>
</dbReference>
<reference evidence="11 12" key="1">
    <citation type="submission" date="2020-04" db="EMBL/GenBank/DDBJ databases">
        <title>Genome sequencing of novel species.</title>
        <authorList>
            <person name="Heo J."/>
            <person name="Kim S.-J."/>
            <person name="Kim J.-S."/>
            <person name="Hong S.-B."/>
            <person name="Kwon S.-W."/>
        </authorList>
    </citation>
    <scope>NUCLEOTIDE SEQUENCE [LARGE SCALE GENOMIC DNA]</scope>
    <source>
        <strain evidence="11 12">MFER-1</strain>
    </source>
</reference>
<dbReference type="PANTHER" id="PTHR13914:SF0">
    <property type="entry name" value="PROLINE DEHYDROGENASE 1, MITOCHONDRIAL"/>
    <property type="match status" value="1"/>
</dbReference>
<dbReference type="GO" id="GO:0010133">
    <property type="term" value="P:L-proline catabolic process to L-glutamate"/>
    <property type="evidence" value="ECO:0007669"/>
    <property type="project" value="UniProtKB-UniPathway"/>
</dbReference>